<keyword evidence="4" id="KW-0862">Zinc</keyword>
<dbReference type="PANTHER" id="PTHR14955:SF8">
    <property type="entry name" value="SI:CH211-165G14.1-RELATED"/>
    <property type="match status" value="1"/>
</dbReference>
<dbReference type="PANTHER" id="PTHR14955">
    <property type="entry name" value="RETINOIC ACID INDUCED 1/TRANSCRIPTION FACTOR 20"/>
    <property type="match status" value="1"/>
</dbReference>
<dbReference type="GO" id="GO:0008270">
    <property type="term" value="F:zinc ion binding"/>
    <property type="evidence" value="ECO:0007669"/>
    <property type="project" value="UniProtKB-KW"/>
</dbReference>
<feature type="compositionally biased region" description="Low complexity" evidence="5">
    <location>
        <begin position="190"/>
        <end position="208"/>
    </location>
</feature>
<feature type="compositionally biased region" description="Polar residues" evidence="5">
    <location>
        <begin position="351"/>
        <end position="360"/>
    </location>
</feature>
<dbReference type="Pfam" id="PF13771">
    <property type="entry name" value="zf-HC5HC2H"/>
    <property type="match status" value="1"/>
</dbReference>
<dbReference type="GO" id="GO:0006357">
    <property type="term" value="P:regulation of transcription by RNA polymerase II"/>
    <property type="evidence" value="ECO:0007669"/>
    <property type="project" value="TreeGrafter"/>
</dbReference>
<feature type="region of interest" description="Disordered" evidence="5">
    <location>
        <begin position="259"/>
        <end position="304"/>
    </location>
</feature>
<dbReference type="SMART" id="SM00249">
    <property type="entry name" value="PHD"/>
    <property type="match status" value="1"/>
</dbReference>
<evidence type="ECO:0000256" key="3">
    <source>
        <dbReference type="ARBA" id="ARBA00022771"/>
    </source>
</evidence>
<comment type="caution">
    <text evidence="7">The sequence shown here is derived from an EMBL/GenBank/DDBJ whole genome shotgun (WGS) entry which is preliminary data.</text>
</comment>
<evidence type="ECO:0000259" key="6">
    <source>
        <dbReference type="PROSITE" id="PS51805"/>
    </source>
</evidence>
<gene>
    <name evidence="7" type="ORF">JOB18_049062</name>
</gene>
<evidence type="ECO:0000313" key="7">
    <source>
        <dbReference type="EMBL" id="KAG7506203.1"/>
    </source>
</evidence>
<evidence type="ECO:0000256" key="4">
    <source>
        <dbReference type="ARBA" id="ARBA00022833"/>
    </source>
</evidence>
<feature type="compositionally biased region" description="Basic residues" evidence="5">
    <location>
        <begin position="285"/>
        <end position="296"/>
    </location>
</feature>
<dbReference type="Proteomes" id="UP000693946">
    <property type="component" value="Linkage Group LG19"/>
</dbReference>
<evidence type="ECO:0000256" key="2">
    <source>
        <dbReference type="ARBA" id="ARBA00022723"/>
    </source>
</evidence>
<keyword evidence="3" id="KW-0863">Zinc-finger</keyword>
<evidence type="ECO:0000256" key="1">
    <source>
        <dbReference type="ARBA" id="ARBA00022553"/>
    </source>
</evidence>
<feature type="region of interest" description="Disordered" evidence="5">
    <location>
        <begin position="115"/>
        <end position="137"/>
    </location>
</feature>
<accession>A0AAV6RNF3</accession>
<dbReference type="InterPro" id="IPR001965">
    <property type="entry name" value="Znf_PHD"/>
</dbReference>
<keyword evidence="8" id="KW-1185">Reference proteome</keyword>
<keyword evidence="2" id="KW-0479">Metal-binding</keyword>
<feature type="compositionally biased region" description="Basic residues" evidence="5">
    <location>
        <begin position="415"/>
        <end position="425"/>
    </location>
</feature>
<evidence type="ECO:0000256" key="5">
    <source>
        <dbReference type="SAM" id="MobiDB-lite"/>
    </source>
</evidence>
<name>A0AAV6RNF3_SOLSE</name>
<feature type="region of interest" description="Disordered" evidence="5">
    <location>
        <begin position="343"/>
        <end position="435"/>
    </location>
</feature>
<dbReference type="AlphaFoldDB" id="A0AAV6RNF3"/>
<dbReference type="InterPro" id="IPR034732">
    <property type="entry name" value="EPHD"/>
</dbReference>
<proteinExistence type="predicted"/>
<dbReference type="PROSITE" id="PS51805">
    <property type="entry name" value="EPHD"/>
    <property type="match status" value="1"/>
</dbReference>
<keyword evidence="1" id="KW-0597">Phosphoprotein</keyword>
<sequence length="703" mass="77072">MEVSSQDPSLVAMDLSKSYKPLTRSHTEAMDLVKKPEWYHRRPAGCSADITVSSFRSRASSSSFNSLSAAPAPAAVHCRDMDQRPEALTGYMNSSITPGLDLYHDGVHGNLWHQGFYGPDRSGGPAPESSGAEESDSSSDVIFLVSSAKEPLLCSSFIQDSVRHIVEPLSPPVSSLGGGRDCCHLPQPLSSPSADSSYSDDSSDSSVDIPVHHTRPVVLLSDLGSVYGNRVQSLNVSSDDSDVIEVSVTNCRKRSRSFSRKKTVPCKKSDMSDTSPQSGREKAPAKKVRRSTRIRKPVSETPQFSCAASRYSLRRQAKNDAVGIYNESCDSDDMMDYTARLSSPEVDESLSPPNESQRASSSHESDVDALTERTSPPPRGKPTSPAKKPLTTTKRLRGTKQKQQNLKASPANKKNTTRRKKKRRTCSGPSSLFPPREPEIKLRYAKLKAEKKAKKSDAFCPFVHVEQRTCTVVNFEEEEATVRSSRGARTQIGVKSLPGSLPKTSCFRLSRLRSESRSQGALSCSLCGQMANLKGLGDLHGPYCRSSSRLDVQSCRTVQKEEDCSRTLADSVNSPDISYNSRACSPAVTCSQGGDSSALPKIRLQEDECWIHEDCGIWSTGVFLVRGKLYGLEEAARLAQETVCSACQQTGAIMGCFQKGCSRNYHYICAIHSGCALNEENFSMRCTEHKNKAFTSITRRRRR</sequence>
<reference evidence="7 8" key="1">
    <citation type="journal article" date="2021" name="Sci. Rep.">
        <title>Chromosome anchoring in Senegalese sole (Solea senegalensis) reveals sex-associated markers and genome rearrangements in flatfish.</title>
        <authorList>
            <person name="Guerrero-Cozar I."/>
            <person name="Gomez-Garrido J."/>
            <person name="Berbel C."/>
            <person name="Martinez-Blanch J.F."/>
            <person name="Alioto T."/>
            <person name="Claros M.G."/>
            <person name="Gagnaire P.A."/>
            <person name="Manchado M."/>
        </authorList>
    </citation>
    <scope>NUCLEOTIDE SEQUENCE [LARGE SCALE GENOMIC DNA]</scope>
    <source>
        <strain evidence="7">Sse05_10M</strain>
    </source>
</reference>
<dbReference type="EMBL" id="JAGKHQ010000011">
    <property type="protein sequence ID" value="KAG7506203.1"/>
    <property type="molecule type" value="Genomic_DNA"/>
</dbReference>
<evidence type="ECO:0000313" key="8">
    <source>
        <dbReference type="Proteomes" id="UP000693946"/>
    </source>
</evidence>
<feature type="region of interest" description="Disordered" evidence="5">
    <location>
        <begin position="174"/>
        <end position="209"/>
    </location>
</feature>
<feature type="domain" description="PHD-type" evidence="6">
    <location>
        <begin position="588"/>
        <end position="690"/>
    </location>
</feature>
<dbReference type="InterPro" id="IPR052440">
    <property type="entry name" value="Trans_Reg/Chrom_Remod"/>
</dbReference>
<organism evidence="7 8">
    <name type="scientific">Solea senegalensis</name>
    <name type="common">Senegalese sole</name>
    <dbReference type="NCBI Taxonomy" id="28829"/>
    <lineage>
        <taxon>Eukaryota</taxon>
        <taxon>Metazoa</taxon>
        <taxon>Chordata</taxon>
        <taxon>Craniata</taxon>
        <taxon>Vertebrata</taxon>
        <taxon>Euteleostomi</taxon>
        <taxon>Actinopterygii</taxon>
        <taxon>Neopterygii</taxon>
        <taxon>Teleostei</taxon>
        <taxon>Neoteleostei</taxon>
        <taxon>Acanthomorphata</taxon>
        <taxon>Carangaria</taxon>
        <taxon>Pleuronectiformes</taxon>
        <taxon>Pleuronectoidei</taxon>
        <taxon>Soleidae</taxon>
        <taxon>Solea</taxon>
    </lineage>
</organism>
<protein>
    <submittedName>
        <fullName evidence="7">Transcription factor 20-like</fullName>
    </submittedName>
</protein>
<dbReference type="GO" id="GO:0005634">
    <property type="term" value="C:nucleus"/>
    <property type="evidence" value="ECO:0007669"/>
    <property type="project" value="TreeGrafter"/>
</dbReference>